<reference evidence="3" key="1">
    <citation type="submission" date="2021-03" db="EMBL/GenBank/DDBJ databases">
        <authorList>
            <person name="Tagirdzhanova G."/>
        </authorList>
    </citation>
    <scope>NUCLEOTIDE SEQUENCE</scope>
</reference>
<accession>A0A8H3IFT9</accession>
<dbReference type="GO" id="GO:0030170">
    <property type="term" value="F:pyridoxal phosphate binding"/>
    <property type="evidence" value="ECO:0007669"/>
    <property type="project" value="InterPro"/>
</dbReference>
<organism evidence="3 4">
    <name type="scientific">Alectoria fallacina</name>
    <dbReference type="NCBI Taxonomy" id="1903189"/>
    <lineage>
        <taxon>Eukaryota</taxon>
        <taxon>Fungi</taxon>
        <taxon>Dikarya</taxon>
        <taxon>Ascomycota</taxon>
        <taxon>Pezizomycotina</taxon>
        <taxon>Lecanoromycetes</taxon>
        <taxon>OSLEUM clade</taxon>
        <taxon>Lecanoromycetidae</taxon>
        <taxon>Lecanorales</taxon>
        <taxon>Lecanorineae</taxon>
        <taxon>Parmeliaceae</taxon>
        <taxon>Alectoria</taxon>
    </lineage>
</organism>
<dbReference type="GO" id="GO:0047536">
    <property type="term" value="F:2-aminoadipate transaminase activity"/>
    <property type="evidence" value="ECO:0007669"/>
    <property type="project" value="TreeGrafter"/>
</dbReference>
<dbReference type="AlphaFoldDB" id="A0A8H3IFT9"/>
<dbReference type="PANTHER" id="PTHR42858:SF1">
    <property type="entry name" value="LD15494P"/>
    <property type="match status" value="1"/>
</dbReference>
<dbReference type="Gene3D" id="3.40.640.10">
    <property type="entry name" value="Type I PLP-dependent aspartate aminotransferase-like (Major domain)"/>
    <property type="match status" value="1"/>
</dbReference>
<comment type="caution">
    <text evidence="3">The sequence shown here is derived from an EMBL/GenBank/DDBJ whole genome shotgun (WGS) entry which is preliminary data.</text>
</comment>
<protein>
    <recommendedName>
        <fullName evidence="2">Aminotransferase class I/classII large domain-containing protein</fullName>
    </recommendedName>
</protein>
<name>A0A8H3IFT9_9LECA</name>
<feature type="domain" description="Aminotransferase class I/classII large" evidence="2">
    <location>
        <begin position="45"/>
        <end position="434"/>
    </location>
</feature>
<dbReference type="EMBL" id="CAJPDR010000095">
    <property type="protein sequence ID" value="CAF9917033.1"/>
    <property type="molecule type" value="Genomic_DNA"/>
</dbReference>
<dbReference type="PANTHER" id="PTHR42858">
    <property type="entry name" value="AMINOTRANSFERASE"/>
    <property type="match status" value="1"/>
</dbReference>
<evidence type="ECO:0000313" key="3">
    <source>
        <dbReference type="EMBL" id="CAF9917033.1"/>
    </source>
</evidence>
<evidence type="ECO:0000256" key="1">
    <source>
        <dbReference type="SAM" id="MobiDB-lite"/>
    </source>
</evidence>
<dbReference type="Proteomes" id="UP000664203">
    <property type="component" value="Unassembled WGS sequence"/>
</dbReference>
<keyword evidence="4" id="KW-1185">Reference proteome</keyword>
<dbReference type="CDD" id="cd00609">
    <property type="entry name" value="AAT_like"/>
    <property type="match status" value="1"/>
</dbReference>
<feature type="region of interest" description="Disordered" evidence="1">
    <location>
        <begin position="444"/>
        <end position="464"/>
    </location>
</feature>
<proteinExistence type="predicted"/>
<dbReference type="FunFam" id="3.40.640.10:FF:000080">
    <property type="entry name" value="Aminotransferase, putative"/>
    <property type="match status" value="1"/>
</dbReference>
<gene>
    <name evidence="3" type="ORF">ALECFALPRED_010959</name>
</gene>
<evidence type="ECO:0000259" key="2">
    <source>
        <dbReference type="Pfam" id="PF00155"/>
    </source>
</evidence>
<dbReference type="OrthoDB" id="7042322at2759"/>
<evidence type="ECO:0000313" key="4">
    <source>
        <dbReference type="Proteomes" id="UP000664203"/>
    </source>
</evidence>
<dbReference type="Pfam" id="PF00155">
    <property type="entry name" value="Aminotran_1_2"/>
    <property type="match status" value="1"/>
</dbReference>
<dbReference type="SUPFAM" id="SSF53383">
    <property type="entry name" value="PLP-dependent transferases"/>
    <property type="match status" value="1"/>
</dbReference>
<dbReference type="InterPro" id="IPR015421">
    <property type="entry name" value="PyrdxlP-dep_Trfase_major"/>
</dbReference>
<dbReference type="Gene3D" id="3.90.1150.10">
    <property type="entry name" value="Aspartate Aminotransferase, domain 1"/>
    <property type="match status" value="1"/>
</dbReference>
<sequence>MNGSSTARALIDLKKGWPNPALLPAVQIKTASSVSLSNADIFVPGLSYGPDPGYEPLREHIADWLTHFYHPSTRIPAERICITGGASQNLACILQVFSDPIFTRNVWMVSPTYFLACRIFEDSGFHGRLRSVPEDQEGVDIEYLRKALYQSEMKARAEGNTQLSLKPTRPWRKIYRHLIYAVPTFSNPSSSTMSLQRRQELVQVAREYDACIITDDVYDMLQWLTGKTATQDSMKHAHLPRLVDIDRTFDGGAEREGSDGFGNAVSNGSFSKIAGPGCRIGWLEGTKGFVWGNSQVGSSRSGGAPSQLTSTFMSNLIESGDLQRHIFEKLQPTYARRYQRMISAVEEHLLPLGVTLPQTSRDVVGGYFIWLSLPAPIQAEEVAMRAQQEENLVIAPGPIFAVFDDEKAVDLERKVRVCFSWEQEAMLAEGIQRLAQVIGSMQRNQPQQEKATPGGSSFLVEQYR</sequence>
<dbReference type="InterPro" id="IPR015422">
    <property type="entry name" value="PyrdxlP-dep_Trfase_small"/>
</dbReference>
<dbReference type="InterPro" id="IPR015424">
    <property type="entry name" value="PyrdxlP-dep_Trfase"/>
</dbReference>
<dbReference type="InterPro" id="IPR004839">
    <property type="entry name" value="Aminotransferase_I/II_large"/>
</dbReference>